<reference evidence="1 2" key="1">
    <citation type="submission" date="2015-03" db="EMBL/GenBank/DDBJ databases">
        <authorList>
            <person name="Hassan Y.I."/>
            <person name="Lepp D."/>
            <person name="Li X.-Z."/>
            <person name="Zhou T."/>
        </authorList>
    </citation>
    <scope>NUCLEOTIDE SEQUENCE [LARGE SCALE GENOMIC DNA]</scope>
    <source>
        <strain evidence="1 2">BD-c194</strain>
    </source>
</reference>
<name>A0A0F5FZV7_9HYPH</name>
<evidence type="ECO:0000313" key="1">
    <source>
        <dbReference type="EMBL" id="KKB13732.1"/>
    </source>
</evidence>
<evidence type="ECO:0000313" key="2">
    <source>
        <dbReference type="Proteomes" id="UP000033632"/>
    </source>
</evidence>
<sequence>MAVHRLVPTVWHNVLGSVPPVLAVGDGDTVITQTLDSGGTDKDGVRRWHGPNPMNGPILVEGAEPGDALCVDIVRMTPIRDTGYTGSVLAANVVEPERVRGLPPRASANWLIDREAGTVRLEAPPEGLEDLVLPLAPMIGCFGVAPRLGQAFSTATSAENGGNMDYRGFGPGCRVWFPVFVPGALFFLGDCHAVQGDGEIVGTGVETCFEVEVRLSIDKARPMAWPRGETQDAIFTAGNARPLDQALQHATSEMLSWLTGEYGLSITAASHLMGQVVRYEVGNVYDPAYTMICKIEKRWLPRPRGK</sequence>
<organism evidence="1 2">
    <name type="scientific">Devosia geojensis</name>
    <dbReference type="NCBI Taxonomy" id="443610"/>
    <lineage>
        <taxon>Bacteria</taxon>
        <taxon>Pseudomonadati</taxon>
        <taxon>Pseudomonadota</taxon>
        <taxon>Alphaproteobacteria</taxon>
        <taxon>Hyphomicrobiales</taxon>
        <taxon>Devosiaceae</taxon>
        <taxon>Devosia</taxon>
    </lineage>
</organism>
<dbReference type="Proteomes" id="UP000033632">
    <property type="component" value="Unassembled WGS sequence"/>
</dbReference>
<dbReference type="PANTHER" id="PTHR31891">
    <property type="entry name" value="FORMAMIDASE C869.04-RELATED"/>
    <property type="match status" value="1"/>
</dbReference>
<dbReference type="Gene3D" id="2.60.120.580">
    <property type="entry name" value="Acetamidase/Formamidase-like domains"/>
    <property type="match status" value="1"/>
</dbReference>
<dbReference type="Gene3D" id="3.10.28.20">
    <property type="entry name" value="Acetamidase/Formamidase-like domains"/>
    <property type="match status" value="1"/>
</dbReference>
<accession>A0A0F5FZV7</accession>
<dbReference type="Gene3D" id="2.40.10.120">
    <property type="match status" value="1"/>
</dbReference>
<dbReference type="RefSeq" id="WP_046106604.1">
    <property type="nucleotide sequence ID" value="NZ_JZEX01000011.1"/>
</dbReference>
<dbReference type="SUPFAM" id="SSF141130">
    <property type="entry name" value="Acetamidase/Formamidase-like"/>
    <property type="match status" value="1"/>
</dbReference>
<dbReference type="PANTHER" id="PTHR31891:SF1">
    <property type="entry name" value="FORMAMIDASE C869.04-RELATED"/>
    <property type="match status" value="1"/>
</dbReference>
<dbReference type="InterPro" id="IPR004304">
    <property type="entry name" value="FmdA_AmdA"/>
</dbReference>
<gene>
    <name evidence="1" type="ORF">VE25_00450</name>
</gene>
<keyword evidence="2" id="KW-1185">Reference proteome</keyword>
<dbReference type="Pfam" id="PF03069">
    <property type="entry name" value="FmdA_AmdA"/>
    <property type="match status" value="2"/>
</dbReference>
<dbReference type="PATRIC" id="fig|443610.3.peg.696"/>
<proteinExistence type="predicted"/>
<dbReference type="STRING" id="443610.VE25_00450"/>
<dbReference type="GO" id="GO:0016811">
    <property type="term" value="F:hydrolase activity, acting on carbon-nitrogen (but not peptide) bonds, in linear amides"/>
    <property type="evidence" value="ECO:0007669"/>
    <property type="project" value="InterPro"/>
</dbReference>
<dbReference type="AlphaFoldDB" id="A0A0F5FZV7"/>
<dbReference type="OrthoDB" id="9785236at2"/>
<protein>
    <submittedName>
        <fullName evidence="1">Acetamidase</fullName>
    </submittedName>
</protein>
<comment type="caution">
    <text evidence="1">The sequence shown here is derived from an EMBL/GenBank/DDBJ whole genome shotgun (WGS) entry which is preliminary data.</text>
</comment>
<dbReference type="EMBL" id="JZEX01000011">
    <property type="protein sequence ID" value="KKB13732.1"/>
    <property type="molecule type" value="Genomic_DNA"/>
</dbReference>